<accession>A0A6C0JA84</accession>
<feature type="compositionally biased region" description="Basic residues" evidence="1">
    <location>
        <begin position="40"/>
        <end position="79"/>
    </location>
</feature>
<protein>
    <submittedName>
        <fullName evidence="2">Uncharacterized protein</fullName>
    </submittedName>
</protein>
<feature type="region of interest" description="Disordered" evidence="1">
    <location>
        <begin position="1"/>
        <end position="79"/>
    </location>
</feature>
<dbReference type="EMBL" id="MN740360">
    <property type="protein sequence ID" value="QHU02552.1"/>
    <property type="molecule type" value="Genomic_DNA"/>
</dbReference>
<reference evidence="2" key="1">
    <citation type="journal article" date="2020" name="Nature">
        <title>Giant virus diversity and host interactions through global metagenomics.</title>
        <authorList>
            <person name="Schulz F."/>
            <person name="Roux S."/>
            <person name="Paez-Espino D."/>
            <person name="Jungbluth S."/>
            <person name="Walsh D.A."/>
            <person name="Denef V.J."/>
            <person name="McMahon K.D."/>
            <person name="Konstantinidis K.T."/>
            <person name="Eloe-Fadrosh E.A."/>
            <person name="Kyrpides N.C."/>
            <person name="Woyke T."/>
        </authorList>
    </citation>
    <scope>NUCLEOTIDE SEQUENCE</scope>
    <source>
        <strain evidence="2">GVMAG-M-3300025880-76</strain>
    </source>
</reference>
<sequence>MGNPWFEHLSKVRKANPGKSLKDAMILAKKTYNKIGTKSNKPKSKTSRKTKMSSKTSRKTKMSSKTRSKSKASRKTRKR</sequence>
<organism evidence="2">
    <name type="scientific">viral metagenome</name>
    <dbReference type="NCBI Taxonomy" id="1070528"/>
    <lineage>
        <taxon>unclassified sequences</taxon>
        <taxon>metagenomes</taxon>
        <taxon>organismal metagenomes</taxon>
    </lineage>
</organism>
<proteinExistence type="predicted"/>
<name>A0A6C0JA84_9ZZZZ</name>
<evidence type="ECO:0000256" key="1">
    <source>
        <dbReference type="SAM" id="MobiDB-lite"/>
    </source>
</evidence>
<evidence type="ECO:0000313" key="2">
    <source>
        <dbReference type="EMBL" id="QHU02552.1"/>
    </source>
</evidence>
<dbReference type="AlphaFoldDB" id="A0A6C0JA84"/>